<reference evidence="2 3" key="1">
    <citation type="journal article" date="2019" name="Nat. Ecol. Evol.">
        <title>Megaphylogeny resolves global patterns of mushroom evolution.</title>
        <authorList>
            <person name="Varga T."/>
            <person name="Krizsan K."/>
            <person name="Foldi C."/>
            <person name="Dima B."/>
            <person name="Sanchez-Garcia M."/>
            <person name="Sanchez-Ramirez S."/>
            <person name="Szollosi G.J."/>
            <person name="Szarkandi J.G."/>
            <person name="Papp V."/>
            <person name="Albert L."/>
            <person name="Andreopoulos W."/>
            <person name="Angelini C."/>
            <person name="Antonin V."/>
            <person name="Barry K.W."/>
            <person name="Bougher N.L."/>
            <person name="Buchanan P."/>
            <person name="Buyck B."/>
            <person name="Bense V."/>
            <person name="Catcheside P."/>
            <person name="Chovatia M."/>
            <person name="Cooper J."/>
            <person name="Damon W."/>
            <person name="Desjardin D."/>
            <person name="Finy P."/>
            <person name="Geml J."/>
            <person name="Haridas S."/>
            <person name="Hughes K."/>
            <person name="Justo A."/>
            <person name="Karasinski D."/>
            <person name="Kautmanova I."/>
            <person name="Kiss B."/>
            <person name="Kocsube S."/>
            <person name="Kotiranta H."/>
            <person name="LaButti K.M."/>
            <person name="Lechner B.E."/>
            <person name="Liimatainen K."/>
            <person name="Lipzen A."/>
            <person name="Lukacs Z."/>
            <person name="Mihaltcheva S."/>
            <person name="Morgado L.N."/>
            <person name="Niskanen T."/>
            <person name="Noordeloos M.E."/>
            <person name="Ohm R.A."/>
            <person name="Ortiz-Santana B."/>
            <person name="Ovrebo C."/>
            <person name="Racz N."/>
            <person name="Riley R."/>
            <person name="Savchenko A."/>
            <person name="Shiryaev A."/>
            <person name="Soop K."/>
            <person name="Spirin V."/>
            <person name="Szebenyi C."/>
            <person name="Tomsovsky M."/>
            <person name="Tulloss R.E."/>
            <person name="Uehling J."/>
            <person name="Grigoriev I.V."/>
            <person name="Vagvolgyi C."/>
            <person name="Papp T."/>
            <person name="Martin F.M."/>
            <person name="Miettinen O."/>
            <person name="Hibbett D.S."/>
            <person name="Nagy L.G."/>
        </authorList>
    </citation>
    <scope>NUCLEOTIDE SEQUENCE [LARGE SCALE GENOMIC DNA]</scope>
    <source>
        <strain evidence="2 3">HHB13444</strain>
    </source>
</reference>
<dbReference type="SUPFAM" id="SSF53300">
    <property type="entry name" value="vWA-like"/>
    <property type="match status" value="1"/>
</dbReference>
<dbReference type="PROSITE" id="PS50234">
    <property type="entry name" value="VWFA"/>
    <property type="match status" value="1"/>
</dbReference>
<evidence type="ECO:0000313" key="2">
    <source>
        <dbReference type="EMBL" id="TFK94262.1"/>
    </source>
</evidence>
<evidence type="ECO:0000259" key="1">
    <source>
        <dbReference type="PROSITE" id="PS50234"/>
    </source>
</evidence>
<accession>A0A5C3PXG8</accession>
<dbReference type="STRING" id="1314778.A0A5C3PXG8"/>
<organism evidence="2 3">
    <name type="scientific">Polyporus arcularius HHB13444</name>
    <dbReference type="NCBI Taxonomy" id="1314778"/>
    <lineage>
        <taxon>Eukaryota</taxon>
        <taxon>Fungi</taxon>
        <taxon>Dikarya</taxon>
        <taxon>Basidiomycota</taxon>
        <taxon>Agaricomycotina</taxon>
        <taxon>Agaricomycetes</taxon>
        <taxon>Polyporales</taxon>
        <taxon>Polyporaceae</taxon>
        <taxon>Polyporus</taxon>
    </lineage>
</organism>
<dbReference type="Pfam" id="PF00092">
    <property type="entry name" value="VWA"/>
    <property type="match status" value="1"/>
</dbReference>
<dbReference type="PANTHER" id="PTHR34706:SF1">
    <property type="entry name" value="VWFA DOMAIN-CONTAINING PROTEIN"/>
    <property type="match status" value="1"/>
</dbReference>
<feature type="domain" description="VWFA" evidence="1">
    <location>
        <begin position="17"/>
        <end position="201"/>
    </location>
</feature>
<dbReference type="EMBL" id="ML210971">
    <property type="protein sequence ID" value="TFK94262.1"/>
    <property type="molecule type" value="Genomic_DNA"/>
</dbReference>
<protein>
    <recommendedName>
        <fullName evidence="1">VWFA domain-containing protein</fullName>
    </recommendedName>
</protein>
<dbReference type="InterPro" id="IPR002035">
    <property type="entry name" value="VWF_A"/>
</dbReference>
<evidence type="ECO:0000313" key="3">
    <source>
        <dbReference type="Proteomes" id="UP000308197"/>
    </source>
</evidence>
<name>A0A5C3PXG8_9APHY</name>
<sequence length="221" mass="24466">MRKESYENALIQLQDYDTVIIVDDSGSMSLHGRWAEARSALSQLAGVAGDYDENGLDIYFLNSKLKITGCKSPQDVLDMFDTVQPQGPTPIGKRLNVLVNGYLDGLDKAKRSNRQLPKPVNMLVLTDGTPTDDPQSVIEYVAKRLDNGNYDLTQLGIQFVQIGNDKDASEYLRTLDDDLAATGIRDIVDTTPYIGEISSDMIIKVLLGGINRRQDRRKVGV</sequence>
<keyword evidence="3" id="KW-1185">Reference proteome</keyword>
<proteinExistence type="predicted"/>
<dbReference type="SMART" id="SM00327">
    <property type="entry name" value="VWA"/>
    <property type="match status" value="1"/>
</dbReference>
<gene>
    <name evidence="2" type="ORF">K466DRAFT_397861</name>
</gene>
<dbReference type="PANTHER" id="PTHR34706">
    <property type="entry name" value="SLR1338 PROTEIN"/>
    <property type="match status" value="1"/>
</dbReference>
<dbReference type="AlphaFoldDB" id="A0A5C3PXG8"/>
<dbReference type="Gene3D" id="3.40.50.410">
    <property type="entry name" value="von Willebrand factor, type A domain"/>
    <property type="match status" value="1"/>
</dbReference>
<dbReference type="InParanoid" id="A0A5C3PXG8"/>
<dbReference type="InterPro" id="IPR036465">
    <property type="entry name" value="vWFA_dom_sf"/>
</dbReference>
<dbReference type="Proteomes" id="UP000308197">
    <property type="component" value="Unassembled WGS sequence"/>
</dbReference>